<feature type="compositionally biased region" description="Low complexity" evidence="7">
    <location>
        <begin position="1393"/>
        <end position="1419"/>
    </location>
</feature>
<dbReference type="PANTHER" id="PTHR31290">
    <property type="entry name" value="UV-DAMAGE ENDONUCLEASE"/>
    <property type="match status" value="1"/>
</dbReference>
<dbReference type="EMBL" id="VIFY01000061">
    <property type="protein sequence ID" value="TQB72601.1"/>
    <property type="molecule type" value="Genomic_DNA"/>
</dbReference>
<feature type="compositionally biased region" description="Polar residues" evidence="7">
    <location>
        <begin position="1350"/>
        <end position="1368"/>
    </location>
</feature>
<feature type="region of interest" description="Disordered" evidence="7">
    <location>
        <begin position="481"/>
        <end position="533"/>
    </location>
</feature>
<dbReference type="NCBIfam" id="TIGR00629">
    <property type="entry name" value="uvde"/>
    <property type="match status" value="1"/>
</dbReference>
<gene>
    <name evidence="9" type="ORF">MPDQ_006734</name>
</gene>
<keyword evidence="3" id="KW-0227">DNA damage</keyword>
<evidence type="ECO:0000313" key="9">
    <source>
        <dbReference type="EMBL" id="TQB72601.1"/>
    </source>
</evidence>
<name>A0A507QTV9_MONPU</name>
<feature type="compositionally biased region" description="Basic and acidic residues" evidence="7">
    <location>
        <begin position="860"/>
        <end position="879"/>
    </location>
</feature>
<evidence type="ECO:0000256" key="5">
    <source>
        <dbReference type="ARBA" id="ARBA00022801"/>
    </source>
</evidence>
<dbReference type="GO" id="GO:0043504">
    <property type="term" value="P:mitochondrial DNA repair"/>
    <property type="evidence" value="ECO:0007669"/>
    <property type="project" value="TreeGrafter"/>
</dbReference>
<dbReference type="STRING" id="5098.A0A507QTV9"/>
<feature type="compositionally biased region" description="Polar residues" evidence="7">
    <location>
        <begin position="1240"/>
        <end position="1263"/>
    </location>
</feature>
<dbReference type="Pfam" id="PF03851">
    <property type="entry name" value="UvdE"/>
    <property type="match status" value="1"/>
</dbReference>
<feature type="compositionally biased region" description="Polar residues" evidence="7">
    <location>
        <begin position="886"/>
        <end position="895"/>
    </location>
</feature>
<keyword evidence="6" id="KW-0234">DNA repair</keyword>
<keyword evidence="5" id="KW-0378">Hydrolase</keyword>
<dbReference type="InterPro" id="IPR019236">
    <property type="entry name" value="APP1_cat"/>
</dbReference>
<dbReference type="InterPro" id="IPR036237">
    <property type="entry name" value="Xyl_isomerase-like_sf"/>
</dbReference>
<feature type="region of interest" description="Disordered" evidence="7">
    <location>
        <begin position="562"/>
        <end position="654"/>
    </location>
</feature>
<dbReference type="Proteomes" id="UP000319663">
    <property type="component" value="Unassembled WGS sequence"/>
</dbReference>
<keyword evidence="2" id="KW-0255">Endonuclease</keyword>
<dbReference type="SUPFAM" id="SSF51658">
    <property type="entry name" value="Xylose isomerase-like"/>
    <property type="match status" value="1"/>
</dbReference>
<feature type="region of interest" description="Disordered" evidence="7">
    <location>
        <begin position="75"/>
        <end position="111"/>
    </location>
</feature>
<protein>
    <recommendedName>
        <fullName evidence="8">Phosphatidate phosphatase APP1 catalytic domain-containing protein</fullName>
    </recommendedName>
</protein>
<feature type="compositionally biased region" description="Pro residues" evidence="7">
    <location>
        <begin position="1382"/>
        <end position="1392"/>
    </location>
</feature>
<dbReference type="InterPro" id="IPR004601">
    <property type="entry name" value="UvdE"/>
</dbReference>
<feature type="compositionally biased region" description="Basic residues" evidence="7">
    <location>
        <begin position="632"/>
        <end position="641"/>
    </location>
</feature>
<proteinExistence type="predicted"/>
<feature type="region of interest" description="Disordered" evidence="7">
    <location>
        <begin position="1144"/>
        <end position="1429"/>
    </location>
</feature>
<dbReference type="GO" id="GO:0008195">
    <property type="term" value="F:phosphatidate phosphatase activity"/>
    <property type="evidence" value="ECO:0007669"/>
    <property type="project" value="InterPro"/>
</dbReference>
<feature type="compositionally biased region" description="Basic and acidic residues" evidence="7">
    <location>
        <begin position="1170"/>
        <end position="1180"/>
    </location>
</feature>
<accession>A0A507QTV9</accession>
<feature type="compositionally biased region" description="Basic and acidic residues" evidence="7">
    <location>
        <begin position="1211"/>
        <end position="1227"/>
    </location>
</feature>
<dbReference type="GO" id="GO:0005739">
    <property type="term" value="C:mitochondrion"/>
    <property type="evidence" value="ECO:0007669"/>
    <property type="project" value="TreeGrafter"/>
</dbReference>
<dbReference type="GO" id="GO:0006289">
    <property type="term" value="P:nucleotide-excision repair"/>
    <property type="evidence" value="ECO:0007669"/>
    <property type="project" value="InterPro"/>
</dbReference>
<organism evidence="9 10">
    <name type="scientific">Monascus purpureus</name>
    <name type="common">Red mold</name>
    <name type="synonym">Monascus anka</name>
    <dbReference type="NCBI Taxonomy" id="5098"/>
    <lineage>
        <taxon>Eukaryota</taxon>
        <taxon>Fungi</taxon>
        <taxon>Dikarya</taxon>
        <taxon>Ascomycota</taxon>
        <taxon>Pezizomycotina</taxon>
        <taxon>Eurotiomycetes</taxon>
        <taxon>Eurotiomycetidae</taxon>
        <taxon>Eurotiales</taxon>
        <taxon>Aspergillaceae</taxon>
        <taxon>Monascus</taxon>
    </lineage>
</organism>
<dbReference type="GO" id="GO:0004519">
    <property type="term" value="F:endonuclease activity"/>
    <property type="evidence" value="ECO:0007669"/>
    <property type="project" value="UniProtKB-KW"/>
</dbReference>
<evidence type="ECO:0000313" key="10">
    <source>
        <dbReference type="Proteomes" id="UP000319663"/>
    </source>
</evidence>
<dbReference type="Pfam" id="PF09949">
    <property type="entry name" value="APP1_cat"/>
    <property type="match status" value="1"/>
</dbReference>
<feature type="compositionally biased region" description="Basic residues" evidence="7">
    <location>
        <begin position="494"/>
        <end position="504"/>
    </location>
</feature>
<sequence>MNHTHRRQTVAIVPFACTRGSGLLSGQIVAGTVSRHLHVFRPFASVSVGLSTTSRPFSSVPNGFGAGQAQMAAVGRDEDTGNPPDSLQGDRALGNGPDAVSLDPESDENVPVDPEELTEVISRPPPVNSDYLPLPWRGRLGYACLNTYLRYSKPPVFCSRTCRITSILENRHPLRDPSQLPHPTKNRPDRSQPADVARGQRFVESLGLANARDIVKMVRWNDRYGIKFMRLSSEMFPFASHSEYGYKVAPFASEVLEEAGHVIAELGHRVSVHPGQFTQLGTPRKEVVEASVRDLEYHLEMLDLLKLPPQQDRDAVIVLHMGGVFGDKAATLDRFRGNYKRLSQGIKNRLVLENDDVSWSVHDLLPVCEELDIPLVLDFHHHNIIFDSSQVREGTLDVIGLFDRIKATWTRKSITQKMHYSEPVPSAITNRQRRKHRDRVTTLPPCDPTMDLMIEAKDKEQAVFELMRVFKLPGHSLFNDMIPHIRNDENKPVKSPRRSTKRKKGDSTDVETCPSPSQTIPDHEVGMGGPEGRVYWPPGMEEWLRPAKRVVRTKTVKLTREASARKAVAEGNVGASPENSKNLNDASEIATPARRRKRKVSNTESTPSSSEDDPADNVPTGLPNNSTSQTRVVRRSRRVKKLNNAEDKNAAMSSISQSWSASGGRRKKVYEYLKAANELRQTYTAQIGNSLRELSGDDYYDVPGAYPDADTARSGERELVLFPSYARRIIRRQKNQCDADWEAYRYQDGWSQGLDEDETSYVRQGELGDTEYGSGDGRADGPEDVDENAIVDVDVHGWIYMPHRGPMGRKNRLMVALARKLTGIPAPNGNNAAESTDKVSGAREEEDVNKEAQLILNEANKETESTWKGGSSEDRDDKIPGPFLRRSTTSSQSLQMSNDELVTANANLMSRLRPFLAQPMPYTPVSVFFYNDEQSQSRNVLTDESGHFTVRAGLHFVPTHMRVLASENLSTSREIKVIEPAGVSLISDIDDTVKHSGIISGAKEVCRNTFVRDFADLTVSGVGQWYKRLFSMGVQIHYVSNSPWQLYSVLEQFFKVAGLPPGSFQLKHYSGMLQGIFESAAEKKRASLEKILRDFPSRKFILVGDSGEADLEVYTDLAMMHPGRVLGIFIRDVTTLEQKRFFEKSVDHPQTAPFRSESTGHLVNDPSLSTEKEKEKEKRPALPPRRPREPPSSAQSLDNGDLIDLWDEGDQQSRRNKPGEPAKRDNNRPPPPTKPFKPSSLRTVTAVSDTEKNVSTQSAQNQNAIRRKPAPPVPPRRISSAVSDRDSRLSDATLSGSSTASGKSSVASGPSSSADTFPIRIRQQSSEPWRNGAPPPVPPPRRTTMAAASMSDSGVNPTRPSPQVSQKQAYPLQCGSERPSSSPSPSPSPSPRPSVSNPSLYRTNTSGSSFSSDDPFSTPTPTPNKREEVWRRRWERAKELLDEQGVVLGSWRVGSDVQDVCVWLAQEALADVNNSPPGLPKRPVPSRTSTSSGQRE</sequence>
<evidence type="ECO:0000259" key="8">
    <source>
        <dbReference type="Pfam" id="PF09949"/>
    </source>
</evidence>
<evidence type="ECO:0000256" key="4">
    <source>
        <dbReference type="ARBA" id="ARBA00022769"/>
    </source>
</evidence>
<feature type="compositionally biased region" description="Low complexity" evidence="7">
    <location>
        <begin position="1290"/>
        <end position="1314"/>
    </location>
</feature>
<dbReference type="PANTHER" id="PTHR31290:SF5">
    <property type="entry name" value="UV-DAMAGE ENDONUCLEASE"/>
    <property type="match status" value="1"/>
</dbReference>
<feature type="region of interest" description="Disordered" evidence="7">
    <location>
        <begin position="173"/>
        <end position="196"/>
    </location>
</feature>
<evidence type="ECO:0000256" key="2">
    <source>
        <dbReference type="ARBA" id="ARBA00022759"/>
    </source>
</evidence>
<feature type="region of interest" description="Disordered" evidence="7">
    <location>
        <begin position="860"/>
        <end position="895"/>
    </location>
</feature>
<feature type="compositionally biased region" description="Basic and acidic residues" evidence="7">
    <location>
        <begin position="483"/>
        <end position="492"/>
    </location>
</feature>
<evidence type="ECO:0000256" key="7">
    <source>
        <dbReference type="SAM" id="MobiDB-lite"/>
    </source>
</evidence>
<keyword evidence="4" id="KW-0228">DNA excision</keyword>
<dbReference type="Gene3D" id="3.20.20.150">
    <property type="entry name" value="Divalent-metal-dependent TIM barrel enzymes"/>
    <property type="match status" value="1"/>
</dbReference>
<evidence type="ECO:0000256" key="1">
    <source>
        <dbReference type="ARBA" id="ARBA00022722"/>
    </source>
</evidence>
<reference evidence="9 10" key="1">
    <citation type="submission" date="2019-06" db="EMBL/GenBank/DDBJ databases">
        <title>Wine fermentation using esterase from Monascus purpureus.</title>
        <authorList>
            <person name="Geng C."/>
            <person name="Zhang Y."/>
        </authorList>
    </citation>
    <scope>NUCLEOTIDE SEQUENCE [LARGE SCALE GENOMIC DNA]</scope>
    <source>
        <strain evidence="9">HQ1</strain>
    </source>
</reference>
<dbReference type="GO" id="GO:0009411">
    <property type="term" value="P:response to UV"/>
    <property type="evidence" value="ECO:0007669"/>
    <property type="project" value="InterPro"/>
</dbReference>
<dbReference type="GO" id="GO:0005634">
    <property type="term" value="C:nucleus"/>
    <property type="evidence" value="ECO:0007669"/>
    <property type="project" value="TreeGrafter"/>
</dbReference>
<feature type="region of interest" description="Disordered" evidence="7">
    <location>
        <begin position="1470"/>
        <end position="1496"/>
    </location>
</feature>
<keyword evidence="10" id="KW-1185">Reference proteome</keyword>
<evidence type="ECO:0000256" key="6">
    <source>
        <dbReference type="ARBA" id="ARBA00023204"/>
    </source>
</evidence>
<keyword evidence="1" id="KW-0540">Nuclease</keyword>
<feature type="domain" description="Phosphatidate phosphatase APP1 catalytic" evidence="8">
    <location>
        <begin position="983"/>
        <end position="1132"/>
    </location>
</feature>
<feature type="compositionally biased region" description="Polar residues" evidence="7">
    <location>
        <begin position="1486"/>
        <end position="1496"/>
    </location>
</feature>
<comment type="caution">
    <text evidence="9">The sequence shown here is derived from an EMBL/GenBank/DDBJ whole genome shotgun (WGS) entry which is preliminary data.</text>
</comment>
<feature type="region of interest" description="Disordered" evidence="7">
    <location>
        <begin position="826"/>
        <end position="845"/>
    </location>
</feature>
<evidence type="ECO:0000256" key="3">
    <source>
        <dbReference type="ARBA" id="ARBA00022763"/>
    </source>
</evidence>